<dbReference type="PANTHER" id="PTHR30574:SF1">
    <property type="entry name" value="SULPHUR TRANSPORT DOMAIN-CONTAINING PROTEIN"/>
    <property type="match status" value="1"/>
</dbReference>
<keyword evidence="3" id="KW-1003">Cell membrane</keyword>
<protein>
    <submittedName>
        <fullName evidence="10">Uncharacterized protein</fullName>
    </submittedName>
</protein>
<comment type="caution">
    <text evidence="10">The sequence shown here is derived from an EMBL/GenBank/DDBJ whole genome shotgun (WGS) entry which is preliminary data.</text>
</comment>
<evidence type="ECO:0000256" key="6">
    <source>
        <dbReference type="ARBA" id="ARBA00022989"/>
    </source>
</evidence>
<evidence type="ECO:0000256" key="5">
    <source>
        <dbReference type="ARBA" id="ARBA00022692"/>
    </source>
</evidence>
<dbReference type="Pfam" id="PF04143">
    <property type="entry name" value="Sulf_transp"/>
    <property type="match status" value="1"/>
</dbReference>
<evidence type="ECO:0000256" key="4">
    <source>
        <dbReference type="ARBA" id="ARBA00022519"/>
    </source>
</evidence>
<evidence type="ECO:0000256" key="1">
    <source>
        <dbReference type="ARBA" id="ARBA00004429"/>
    </source>
</evidence>
<feature type="transmembrane region" description="Helical" evidence="9">
    <location>
        <begin position="24"/>
        <end position="44"/>
    </location>
</feature>
<organism evidence="10 11">
    <name type="scientific">Candidatus Wallbacteria bacterium HGW-Wallbacteria-1</name>
    <dbReference type="NCBI Taxonomy" id="2013854"/>
    <lineage>
        <taxon>Bacteria</taxon>
        <taxon>Candidatus Walliibacteriota</taxon>
    </lineage>
</organism>
<dbReference type="GO" id="GO:0005886">
    <property type="term" value="C:plasma membrane"/>
    <property type="evidence" value="ECO:0007669"/>
    <property type="project" value="UniProtKB-SubCell"/>
</dbReference>
<feature type="transmembrane region" description="Helical" evidence="9">
    <location>
        <begin position="86"/>
        <end position="111"/>
    </location>
</feature>
<evidence type="ECO:0000256" key="8">
    <source>
        <dbReference type="ARBA" id="ARBA00035655"/>
    </source>
</evidence>
<reference evidence="10 11" key="1">
    <citation type="journal article" date="2017" name="ISME J.">
        <title>Potential for microbial H2 and metal transformations associated with novel bacteria and archaea in deep terrestrial subsurface sediments.</title>
        <authorList>
            <person name="Hernsdorf A.W."/>
            <person name="Amano Y."/>
            <person name="Miyakawa K."/>
            <person name="Ise K."/>
            <person name="Suzuki Y."/>
            <person name="Anantharaman K."/>
            <person name="Probst A."/>
            <person name="Burstein D."/>
            <person name="Thomas B.C."/>
            <person name="Banfield J.F."/>
        </authorList>
    </citation>
    <scope>NUCLEOTIDE SEQUENCE [LARGE SCALE GENOMIC DNA]</scope>
    <source>
        <strain evidence="10">HGW-Wallbacteria-1</strain>
    </source>
</reference>
<evidence type="ECO:0000313" key="10">
    <source>
        <dbReference type="EMBL" id="PKK89795.1"/>
    </source>
</evidence>
<keyword evidence="2" id="KW-0813">Transport</keyword>
<comment type="subcellular location">
    <subcellularLocation>
        <location evidence="1">Cell inner membrane</location>
        <topology evidence="1">Multi-pass membrane protein</topology>
    </subcellularLocation>
</comment>
<sequence>MKNEAEIITENDVKTENDYLSTSWNPYLCGVLLSLTLLGSYLILGTGLGASAGLARFGAWCELAIAPARTLSSEYFGNWGKSPLNYYLVFMFIGTFFGGLTGCAMAGNFSWRIEKGASCKPRMRLLLSLVGGILVGFASRLANGCTSGQALSGSGALLTGSMVFLICIFVGGYGAAWFFRRQWHD</sequence>
<dbReference type="Proteomes" id="UP000233256">
    <property type="component" value="Unassembled WGS sequence"/>
</dbReference>
<feature type="transmembrane region" description="Helical" evidence="9">
    <location>
        <begin position="154"/>
        <end position="179"/>
    </location>
</feature>
<evidence type="ECO:0000256" key="2">
    <source>
        <dbReference type="ARBA" id="ARBA00022448"/>
    </source>
</evidence>
<dbReference type="PANTHER" id="PTHR30574">
    <property type="entry name" value="INNER MEMBRANE PROTEIN YEDE"/>
    <property type="match status" value="1"/>
</dbReference>
<dbReference type="InterPro" id="IPR007272">
    <property type="entry name" value="Sulf_transp_TsuA/YedE"/>
</dbReference>
<name>A0A2N1PN77_9BACT</name>
<keyword evidence="6 9" id="KW-1133">Transmembrane helix</keyword>
<comment type="similarity">
    <text evidence="8">Belongs to the TsuA/YedE (TC 9.B.102) family.</text>
</comment>
<keyword evidence="7 9" id="KW-0472">Membrane</keyword>
<accession>A0A2N1PN77</accession>
<feature type="transmembrane region" description="Helical" evidence="9">
    <location>
        <begin position="123"/>
        <end position="142"/>
    </location>
</feature>
<evidence type="ECO:0000256" key="7">
    <source>
        <dbReference type="ARBA" id="ARBA00023136"/>
    </source>
</evidence>
<proteinExistence type="inferred from homology"/>
<gene>
    <name evidence="10" type="ORF">CVV64_12660</name>
</gene>
<evidence type="ECO:0000313" key="11">
    <source>
        <dbReference type="Proteomes" id="UP000233256"/>
    </source>
</evidence>
<dbReference type="AlphaFoldDB" id="A0A2N1PN77"/>
<keyword evidence="5 9" id="KW-0812">Transmembrane</keyword>
<evidence type="ECO:0000256" key="3">
    <source>
        <dbReference type="ARBA" id="ARBA00022475"/>
    </source>
</evidence>
<keyword evidence="4" id="KW-0997">Cell inner membrane</keyword>
<evidence type="ECO:0000256" key="9">
    <source>
        <dbReference type="SAM" id="Phobius"/>
    </source>
</evidence>
<dbReference type="EMBL" id="PGXC01000012">
    <property type="protein sequence ID" value="PKK89795.1"/>
    <property type="molecule type" value="Genomic_DNA"/>
</dbReference>